<evidence type="ECO:0000313" key="5">
    <source>
        <dbReference type="Proteomes" id="UP000192923"/>
    </source>
</evidence>
<reference evidence="4 5" key="1">
    <citation type="submission" date="2016-12" db="EMBL/GenBank/DDBJ databases">
        <authorList>
            <person name="Song W.-J."/>
            <person name="Kurnit D.M."/>
        </authorList>
    </citation>
    <scope>NUCLEOTIDE SEQUENCE [LARGE SCALE GENOMIC DNA]</scope>
    <source>
        <strain evidence="4 5">175</strain>
    </source>
</reference>
<feature type="domain" description="7 transmembrane helices usually fused to an inactive transglutaminase" evidence="3">
    <location>
        <begin position="264"/>
        <end position="508"/>
    </location>
</feature>
<feature type="domain" description="Inactive transglutaminase fused to 7 transmembrane helices" evidence="2">
    <location>
        <begin position="23"/>
        <end position="188"/>
    </location>
</feature>
<dbReference type="OrthoDB" id="253840at2"/>
<keyword evidence="1" id="KW-1133">Transmembrane helix</keyword>
<dbReference type="InterPro" id="IPR025838">
    <property type="entry name" value="Transglut_i_TM"/>
</dbReference>
<keyword evidence="1" id="KW-0472">Membrane</keyword>
<dbReference type="Pfam" id="PF14402">
    <property type="entry name" value="7TM_transglut"/>
    <property type="match status" value="1"/>
</dbReference>
<gene>
    <name evidence="4" type="ORF">SAMN02949497_1399</name>
</gene>
<dbReference type="Proteomes" id="UP000192923">
    <property type="component" value="Unassembled WGS sequence"/>
</dbReference>
<dbReference type="AlphaFoldDB" id="A0A1Y6D0K6"/>
<name>A0A1Y6D0K6_9GAMM</name>
<dbReference type="InterPro" id="IPR025840">
    <property type="entry name" value="7TM_transglut"/>
</dbReference>
<dbReference type="STRING" id="1760988.SAMN02949497_1399"/>
<feature type="transmembrane region" description="Helical" evidence="1">
    <location>
        <begin position="387"/>
        <end position="409"/>
    </location>
</feature>
<dbReference type="EMBL" id="FXAM01000001">
    <property type="protein sequence ID" value="SMF94092.1"/>
    <property type="molecule type" value="Genomic_DNA"/>
</dbReference>
<dbReference type="RefSeq" id="WP_085211168.1">
    <property type="nucleotide sequence ID" value="NZ_FXAM01000001.1"/>
</dbReference>
<feature type="transmembrane region" description="Helical" evidence="1">
    <location>
        <begin position="359"/>
        <end position="381"/>
    </location>
</feature>
<keyword evidence="5" id="KW-1185">Reference proteome</keyword>
<proteinExistence type="predicted"/>
<evidence type="ECO:0000256" key="1">
    <source>
        <dbReference type="SAM" id="Phobius"/>
    </source>
</evidence>
<organism evidence="4 5">
    <name type="scientific">Methylomagnum ishizawai</name>
    <dbReference type="NCBI Taxonomy" id="1760988"/>
    <lineage>
        <taxon>Bacteria</taxon>
        <taxon>Pseudomonadati</taxon>
        <taxon>Pseudomonadota</taxon>
        <taxon>Gammaproteobacteria</taxon>
        <taxon>Methylococcales</taxon>
        <taxon>Methylococcaceae</taxon>
        <taxon>Methylomagnum</taxon>
    </lineage>
</organism>
<sequence length="512" mass="57042">MRNLHVKILALVLVGLGLSLCWYKVTRLGLPLLPTEKAEVWTVEARIEFKARHDTPIKVQFSIPRQPQGYTVVDENFVSSNYGLGTGDDGQNRQAQWAVRKSKGYQVLYYRIHLARDPTAQPLPDAVALLPTATARDPQFPELIRSAALGLMEEVRSKSADSASFAGELLSRLNAPGTDPNVALLRQDIQSPEDWARRLANLLALANIPARTVHLLLLRDGISHGALTPWLEVYDGSQWRAFNPQTAESGFPKDALIWHIGAGPVLDIVGGKYGKVEYSVTERTQDRTLVAEQRARQMGSRLMEYSMFSLPVGTQNVYRVLLMVPVGAFLIVFLRNVIGLKTFGTFMPILIALAFRETELLWGLILFCVLVGLGLVIRFYLEYLKLLLVPRLASVLIIVILLMMAVSLVSHKLGFDKGLSVALFPMVILAMTIERMSLVWEELGPAEALKQGFGSLFVASLGYLSMSSRFLGHLVFVFPELLLVVLALTLLLGRYTGYRLTELWRFRAALRG</sequence>
<evidence type="ECO:0000313" key="4">
    <source>
        <dbReference type="EMBL" id="SMF94092.1"/>
    </source>
</evidence>
<feature type="transmembrane region" description="Helical" evidence="1">
    <location>
        <begin position="421"/>
        <end position="440"/>
    </location>
</feature>
<evidence type="ECO:0000259" key="3">
    <source>
        <dbReference type="Pfam" id="PF14402"/>
    </source>
</evidence>
<dbReference type="Pfam" id="PF14400">
    <property type="entry name" value="Transglut_i_TM"/>
    <property type="match status" value="1"/>
</dbReference>
<feature type="transmembrane region" description="Helical" evidence="1">
    <location>
        <begin position="317"/>
        <end position="338"/>
    </location>
</feature>
<evidence type="ECO:0000259" key="2">
    <source>
        <dbReference type="Pfam" id="PF14400"/>
    </source>
</evidence>
<keyword evidence="1 4" id="KW-0812">Transmembrane</keyword>
<accession>A0A1Y6D0K6</accession>
<feature type="transmembrane region" description="Helical" evidence="1">
    <location>
        <begin position="470"/>
        <end position="492"/>
    </location>
</feature>
<protein>
    <submittedName>
        <fullName evidence="4">Inactive transglutaminase fused to 7 transmembrane helices</fullName>
    </submittedName>
</protein>